<accession>A0A1W6ZLJ4</accession>
<dbReference type="Pfam" id="PF00501">
    <property type="entry name" value="AMP-binding"/>
    <property type="match status" value="1"/>
</dbReference>
<dbReference type="InterPro" id="IPR000873">
    <property type="entry name" value="AMP-dep_synth/lig_dom"/>
</dbReference>
<feature type="domain" description="AMP-binding enzyme C-terminal" evidence="2">
    <location>
        <begin position="418"/>
        <end position="492"/>
    </location>
</feature>
<dbReference type="AlphaFoldDB" id="A0A1W6ZLJ4"/>
<evidence type="ECO:0000313" key="3">
    <source>
        <dbReference type="EMBL" id="ARP97654.1"/>
    </source>
</evidence>
<proteinExistence type="predicted"/>
<dbReference type="InterPro" id="IPR025110">
    <property type="entry name" value="AMP-bd_C"/>
</dbReference>
<protein>
    <recommendedName>
        <fullName evidence="5">4-coumarate--CoA ligase</fullName>
    </recommendedName>
</protein>
<dbReference type="RefSeq" id="WP_086085973.1">
    <property type="nucleotide sequence ID" value="NZ_CP021112.1"/>
</dbReference>
<evidence type="ECO:0000259" key="2">
    <source>
        <dbReference type="Pfam" id="PF13193"/>
    </source>
</evidence>
<sequence>MMSALNEEGDLLKRILSHGLERPGDEALRCGSASLDWQSLRETVLETAGTFVQAATEGGGRIGLFGATSVELVVAYLAIVAAGGCAVPLPVSAHRDALSGMIADCEPDFVIVHQESEQLAGDVANVPVFALTPGGEFPRSFGRSAPLEHARSCEPHADFNIIYSSGTTGLAKGIVHSHAMRYRQAARSLFGIDQGSTMLLATPLYSNTTLMPLLATLFHGGRVILMPKFDAELYLDLAESERVTHTMLVPVQYQRILDSDGFAKRDLSAFRMKQCTGAPLPAAVKRAAVERWPGRFFEIYGLTEGGCTCILDVSEFPHKAHTVGKPAAGNDIRIIDEDGQFLPAGKRGEIVGRSATMMSGYFRNKAANQAFYWRDGEGTVFHRTGDIGLFDEDGFLVLLDRKKDMIISGGFNIYASDLEEKLLSHPDVAEAAVIAVPSERWGETPLGLVVVKEKAAVDLDQLLEWTNAQLGKMQRLSAIEQRETLPRSNVGKILKQELRRPYWESHV</sequence>
<reference evidence="3 4" key="1">
    <citation type="submission" date="2017-05" db="EMBL/GenBank/DDBJ databases">
        <title>Full genome sequence of Pseudorhodoplanes sinuspersici.</title>
        <authorList>
            <person name="Dastgheib S.M.M."/>
            <person name="Shavandi M."/>
            <person name="Tirandaz H."/>
        </authorList>
    </citation>
    <scope>NUCLEOTIDE SEQUENCE [LARGE SCALE GENOMIC DNA]</scope>
    <source>
        <strain evidence="3 4">RIPI110</strain>
    </source>
</reference>
<dbReference type="SUPFAM" id="SSF56801">
    <property type="entry name" value="Acetyl-CoA synthetase-like"/>
    <property type="match status" value="1"/>
</dbReference>
<evidence type="ECO:0008006" key="5">
    <source>
        <dbReference type="Google" id="ProtNLM"/>
    </source>
</evidence>
<dbReference type="InterPro" id="IPR050237">
    <property type="entry name" value="ATP-dep_AMP-bd_enzyme"/>
</dbReference>
<evidence type="ECO:0000313" key="4">
    <source>
        <dbReference type="Proteomes" id="UP000194137"/>
    </source>
</evidence>
<keyword evidence="4" id="KW-1185">Reference proteome</keyword>
<dbReference type="InterPro" id="IPR045851">
    <property type="entry name" value="AMP-bd_C_sf"/>
</dbReference>
<dbReference type="Gene3D" id="3.30.300.30">
    <property type="match status" value="1"/>
</dbReference>
<dbReference type="EMBL" id="CP021112">
    <property type="protein sequence ID" value="ARP97654.1"/>
    <property type="molecule type" value="Genomic_DNA"/>
</dbReference>
<dbReference type="InterPro" id="IPR020845">
    <property type="entry name" value="AMP-binding_CS"/>
</dbReference>
<dbReference type="Proteomes" id="UP000194137">
    <property type="component" value="Chromosome"/>
</dbReference>
<gene>
    <name evidence="3" type="ORF">CAK95_00105</name>
</gene>
<organism evidence="3 4">
    <name type="scientific">Pseudorhodoplanes sinuspersici</name>
    <dbReference type="NCBI Taxonomy" id="1235591"/>
    <lineage>
        <taxon>Bacteria</taxon>
        <taxon>Pseudomonadati</taxon>
        <taxon>Pseudomonadota</taxon>
        <taxon>Alphaproteobacteria</taxon>
        <taxon>Hyphomicrobiales</taxon>
        <taxon>Pseudorhodoplanes</taxon>
    </lineage>
</organism>
<feature type="domain" description="AMP-dependent synthetase/ligase" evidence="1">
    <location>
        <begin position="21"/>
        <end position="362"/>
    </location>
</feature>
<dbReference type="KEGG" id="psin:CAK95_00105"/>
<dbReference type="PROSITE" id="PS00455">
    <property type="entry name" value="AMP_BINDING"/>
    <property type="match status" value="1"/>
</dbReference>
<dbReference type="GO" id="GO:0016878">
    <property type="term" value="F:acid-thiol ligase activity"/>
    <property type="evidence" value="ECO:0007669"/>
    <property type="project" value="UniProtKB-ARBA"/>
</dbReference>
<dbReference type="OrthoDB" id="9803968at2"/>
<dbReference type="Pfam" id="PF13193">
    <property type="entry name" value="AMP-binding_C"/>
    <property type="match status" value="1"/>
</dbReference>
<dbReference type="PANTHER" id="PTHR43767">
    <property type="entry name" value="LONG-CHAIN-FATTY-ACID--COA LIGASE"/>
    <property type="match status" value="1"/>
</dbReference>
<dbReference type="Gene3D" id="3.40.50.12780">
    <property type="entry name" value="N-terminal domain of ligase-like"/>
    <property type="match status" value="1"/>
</dbReference>
<dbReference type="STRING" id="1235591.CAK95_00105"/>
<dbReference type="InterPro" id="IPR042099">
    <property type="entry name" value="ANL_N_sf"/>
</dbReference>
<evidence type="ECO:0000259" key="1">
    <source>
        <dbReference type="Pfam" id="PF00501"/>
    </source>
</evidence>
<dbReference type="PANTHER" id="PTHR43767:SF1">
    <property type="entry name" value="NONRIBOSOMAL PEPTIDE SYNTHASE PES1 (EUROFUNG)-RELATED"/>
    <property type="match status" value="1"/>
</dbReference>
<name>A0A1W6ZLJ4_9HYPH</name>